<dbReference type="AlphaFoldDB" id="E7FQ80"/>
<feature type="non-terminal residue" evidence="1">
    <location>
        <position position="1"/>
    </location>
</feature>
<proteinExistence type="predicted"/>
<dbReference type="EMBL" id="ACGS02000036">
    <property type="protein sequence ID" value="EFZ34760.1"/>
    <property type="molecule type" value="Genomic_DNA"/>
</dbReference>
<dbReference type="HOGENOM" id="CLU_3281373_0_0_9"/>
<accession>E7FQ80</accession>
<organism evidence="1 2">
    <name type="scientific">Ligilactobacillus ruminis ATCC 25644</name>
    <dbReference type="NCBI Taxonomy" id="525362"/>
    <lineage>
        <taxon>Bacteria</taxon>
        <taxon>Bacillati</taxon>
        <taxon>Bacillota</taxon>
        <taxon>Bacilli</taxon>
        <taxon>Lactobacillales</taxon>
        <taxon>Lactobacillaceae</taxon>
        <taxon>Ligilactobacillus</taxon>
    </lineage>
</organism>
<comment type="caution">
    <text evidence="1">The sequence shown here is derived from an EMBL/GenBank/DDBJ whole genome shotgun (WGS) entry which is preliminary data.</text>
</comment>
<evidence type="ECO:0000313" key="1">
    <source>
        <dbReference type="EMBL" id="EFZ34760.1"/>
    </source>
</evidence>
<protein>
    <submittedName>
        <fullName evidence="1">Uncharacterized protein</fullName>
    </submittedName>
</protein>
<evidence type="ECO:0000313" key="2">
    <source>
        <dbReference type="Proteomes" id="UP000004099"/>
    </source>
</evidence>
<sequence length="41" mass="4475">NCQGNLFEVRRGAPLTAPSRVLVHRHGCNGIPCTTSAREKK</sequence>
<dbReference type="Proteomes" id="UP000004099">
    <property type="component" value="Unassembled WGS sequence"/>
</dbReference>
<reference evidence="1 2" key="1">
    <citation type="submission" date="2011-01" db="EMBL/GenBank/DDBJ databases">
        <authorList>
            <person name="Muzny D."/>
            <person name="Qin X."/>
            <person name="Buhay C."/>
            <person name="Dugan-Rocha S."/>
            <person name="Ding Y."/>
            <person name="Chen G."/>
            <person name="Hawes A."/>
            <person name="Holder M."/>
            <person name="Jhangiani S."/>
            <person name="Johnson A."/>
            <person name="Khan Z."/>
            <person name="Li Z."/>
            <person name="Liu W."/>
            <person name="Liu X."/>
            <person name="Perez L."/>
            <person name="Shen H."/>
            <person name="Wang Q."/>
            <person name="Watt J."/>
            <person name="Xi L."/>
            <person name="Xin Y."/>
            <person name="Zhou J."/>
            <person name="Deng J."/>
            <person name="Jiang H."/>
            <person name="Liu Y."/>
            <person name="Qu J."/>
            <person name="Song X.-Z."/>
            <person name="Zhang L."/>
            <person name="Villasana D."/>
            <person name="Johnson A."/>
            <person name="Liu J."/>
            <person name="Liyanage D."/>
            <person name="Lorensuhewa L."/>
            <person name="Robinson T."/>
            <person name="Song A."/>
            <person name="Song B.-B."/>
            <person name="Dinh H."/>
            <person name="Thornton R."/>
            <person name="Coyle M."/>
            <person name="Francisco L."/>
            <person name="Jackson L."/>
            <person name="Javaid M."/>
            <person name="Korchina V."/>
            <person name="Kovar C."/>
            <person name="Mata R."/>
            <person name="Mathew T."/>
            <person name="Ngo R."/>
            <person name="Nguyen L."/>
            <person name="Nguyen N."/>
            <person name="Okwuonu G."/>
            <person name="Ongeri F."/>
            <person name="Pham C."/>
            <person name="Simmons D."/>
            <person name="Wilczek-Boney K."/>
            <person name="Hale W."/>
            <person name="Jakkamsetti A."/>
            <person name="Pham P."/>
            <person name="Ruth R."/>
            <person name="San Lucas F."/>
            <person name="Warren J."/>
            <person name="Zhang J."/>
            <person name="Zhao Z."/>
            <person name="Zhou C."/>
            <person name="Zhu D."/>
            <person name="Lee S."/>
            <person name="Bess C."/>
            <person name="Blankenburg K."/>
            <person name="Forbes L."/>
            <person name="Fu Q."/>
            <person name="Gubbala S."/>
            <person name="Hirani K."/>
            <person name="Jayaseelan J.C."/>
            <person name="Lara F."/>
            <person name="Munidasa M."/>
            <person name="Palculict T."/>
            <person name="Patil S."/>
            <person name="Pu L.-L."/>
            <person name="Saada N."/>
            <person name="Tang L."/>
            <person name="Weissenberger G."/>
            <person name="Zhu Y."/>
            <person name="Hemphill L."/>
            <person name="Shang Y."/>
            <person name="Youmans B."/>
            <person name="Ayvaz T."/>
            <person name="Ross M."/>
            <person name="Santibanez J."/>
            <person name="Aqrawi P."/>
            <person name="Gross S."/>
            <person name="Joshi V."/>
            <person name="Fowler G."/>
            <person name="Nazareth L."/>
            <person name="Reid J."/>
            <person name="Worley K."/>
            <person name="Petrosino J."/>
            <person name="Highlander S."/>
            <person name="Gibbs R."/>
        </authorList>
    </citation>
    <scope>NUCLEOTIDE SEQUENCE [LARGE SCALE GENOMIC DNA]</scope>
    <source>
        <strain evidence="1 2">ATCC 25644</strain>
    </source>
</reference>
<gene>
    <name evidence="1" type="ORF">HMPREF0542_11057</name>
</gene>
<name>E7FQ80_9LACO</name>